<dbReference type="GO" id="GO:0042597">
    <property type="term" value="C:periplasmic space"/>
    <property type="evidence" value="ECO:0007669"/>
    <property type="project" value="UniProtKB-SubCell"/>
</dbReference>
<dbReference type="InterPro" id="IPR006059">
    <property type="entry name" value="SBP"/>
</dbReference>
<dbReference type="RefSeq" id="WP_141148459.1">
    <property type="nucleotide sequence ID" value="NZ_VHLG01000003.1"/>
</dbReference>
<evidence type="ECO:0000256" key="1">
    <source>
        <dbReference type="ARBA" id="ARBA00004418"/>
    </source>
</evidence>
<feature type="chain" id="PRO_5021455579" evidence="4">
    <location>
        <begin position="23"/>
        <end position="420"/>
    </location>
</feature>
<protein>
    <submittedName>
        <fullName evidence="5">Sugar ABC transporter substrate-binding protein</fullName>
    </submittedName>
</protein>
<keyword evidence="6" id="KW-1185">Reference proteome</keyword>
<proteinExistence type="inferred from homology"/>
<name>A0A506UFN8_9HYPH</name>
<dbReference type="Proteomes" id="UP000318801">
    <property type="component" value="Unassembled WGS sequence"/>
</dbReference>
<evidence type="ECO:0000256" key="3">
    <source>
        <dbReference type="ARBA" id="ARBA00022764"/>
    </source>
</evidence>
<dbReference type="CDD" id="cd13585">
    <property type="entry name" value="PBP2_TMBP_like"/>
    <property type="match status" value="1"/>
</dbReference>
<dbReference type="Gene3D" id="3.40.190.10">
    <property type="entry name" value="Periplasmic binding protein-like II"/>
    <property type="match status" value="1"/>
</dbReference>
<accession>A0A506UFN8</accession>
<dbReference type="OrthoDB" id="5897001at2"/>
<sequence>MRNIVKAMLLATVGLMPIAAHADDTTTINWALWDWDATAYYQPLIDAFEAKYPDIKVEHTDLGSSDYTTMLMTQLSGGGSDLDVVQVKDIPSYANMVRTNSLLPLGDDIKSAGIDTAAYGGLIEALTVDGNIYALPFRSDVWILYYNKDLFDAAGVDYPTNDMTWSEFADKARALSSGFGANKTYGALFHTWRSTVELPCIMDGQHTLDGGSYDFLKPCYDMVLGLQNDQAVPSYASLKTTNTHYSGPFYNGTVAMLPMGSWFIGTQIAKVQSGESLAKNWGIARYPHMDGVEAGTTAATITSIGVAANSKHQDAALKFANFVAGPEGAKVMAETGTLPAISSDEVLAAIAAKDGFPQDDTSKGALKTVKSYLEMPVNLKAADIEVVLNRAHDSIMTDNISVEDGLKEMNDGVQQVLNKN</sequence>
<comment type="subcellular location">
    <subcellularLocation>
        <location evidence="1">Periplasm</location>
    </subcellularLocation>
</comment>
<dbReference type="EMBL" id="VHLG01000003">
    <property type="protein sequence ID" value="TPW31689.1"/>
    <property type="molecule type" value="Genomic_DNA"/>
</dbReference>
<keyword evidence="3" id="KW-0574">Periplasm</keyword>
<evidence type="ECO:0000256" key="4">
    <source>
        <dbReference type="SAM" id="SignalP"/>
    </source>
</evidence>
<feature type="signal peptide" evidence="4">
    <location>
        <begin position="1"/>
        <end position="22"/>
    </location>
</feature>
<evidence type="ECO:0000256" key="2">
    <source>
        <dbReference type="ARBA" id="ARBA00008520"/>
    </source>
</evidence>
<dbReference type="Pfam" id="PF01547">
    <property type="entry name" value="SBP_bac_1"/>
    <property type="match status" value="1"/>
</dbReference>
<dbReference type="AlphaFoldDB" id="A0A506UFN8"/>
<comment type="caution">
    <text evidence="5">The sequence shown here is derived from an EMBL/GenBank/DDBJ whole genome shotgun (WGS) entry which is preliminary data.</text>
</comment>
<dbReference type="PANTHER" id="PTHR43649">
    <property type="entry name" value="ARABINOSE-BINDING PROTEIN-RELATED"/>
    <property type="match status" value="1"/>
</dbReference>
<comment type="similarity">
    <text evidence="2">Belongs to the bacterial solute-binding protein 1 family.</text>
</comment>
<gene>
    <name evidence="5" type="ORF">FJU08_08060</name>
</gene>
<reference evidence="5 6" key="1">
    <citation type="submission" date="2019-06" db="EMBL/GenBank/DDBJ databases">
        <authorList>
            <person name="Li M."/>
        </authorList>
    </citation>
    <scope>NUCLEOTIDE SEQUENCE [LARGE SCALE GENOMIC DNA]</scope>
    <source>
        <strain evidence="5 6">BGMRC2036</strain>
    </source>
</reference>
<organism evidence="5 6">
    <name type="scientific">Martelella alba</name>
    <dbReference type="NCBI Taxonomy" id="2590451"/>
    <lineage>
        <taxon>Bacteria</taxon>
        <taxon>Pseudomonadati</taxon>
        <taxon>Pseudomonadota</taxon>
        <taxon>Alphaproteobacteria</taxon>
        <taxon>Hyphomicrobiales</taxon>
        <taxon>Aurantimonadaceae</taxon>
        <taxon>Martelella</taxon>
    </lineage>
</organism>
<dbReference type="SUPFAM" id="SSF53850">
    <property type="entry name" value="Periplasmic binding protein-like II"/>
    <property type="match status" value="1"/>
</dbReference>
<evidence type="ECO:0000313" key="6">
    <source>
        <dbReference type="Proteomes" id="UP000318801"/>
    </source>
</evidence>
<dbReference type="InterPro" id="IPR050490">
    <property type="entry name" value="Bact_solute-bd_prot1"/>
</dbReference>
<evidence type="ECO:0000313" key="5">
    <source>
        <dbReference type="EMBL" id="TPW31689.1"/>
    </source>
</evidence>
<keyword evidence="4" id="KW-0732">Signal</keyword>
<dbReference type="PANTHER" id="PTHR43649:SF12">
    <property type="entry name" value="DIACETYLCHITOBIOSE BINDING PROTEIN DASA"/>
    <property type="match status" value="1"/>
</dbReference>